<comment type="caution">
    <text evidence="11">The sequence shown here is derived from an EMBL/GenBank/DDBJ whole genome shotgun (WGS) entry which is preliminary data.</text>
</comment>
<keyword evidence="3" id="KW-0158">Chromosome</keyword>
<evidence type="ECO:0000256" key="7">
    <source>
        <dbReference type="ARBA" id="ARBA00023054"/>
    </source>
</evidence>
<evidence type="ECO:0000313" key="12">
    <source>
        <dbReference type="Proteomes" id="UP001172155"/>
    </source>
</evidence>
<dbReference type="GO" id="GO:0051382">
    <property type="term" value="P:kinetochore assembly"/>
    <property type="evidence" value="ECO:0007669"/>
    <property type="project" value="TreeGrafter"/>
</dbReference>
<evidence type="ECO:0000256" key="1">
    <source>
        <dbReference type="ARBA" id="ARBA00004629"/>
    </source>
</evidence>
<keyword evidence="9" id="KW-0137">Centromere</keyword>
<accession>A0AA40F8H8</accession>
<dbReference type="GO" id="GO:0005634">
    <property type="term" value="C:nucleus"/>
    <property type="evidence" value="ECO:0007669"/>
    <property type="project" value="InterPro"/>
</dbReference>
<feature type="compositionally biased region" description="Basic residues" evidence="10">
    <location>
        <begin position="23"/>
        <end position="37"/>
    </location>
</feature>
<dbReference type="EMBL" id="JAUKUD010000001">
    <property type="protein sequence ID" value="KAK0753168.1"/>
    <property type="molecule type" value="Genomic_DNA"/>
</dbReference>
<dbReference type="GO" id="GO:0051301">
    <property type="term" value="P:cell division"/>
    <property type="evidence" value="ECO:0007669"/>
    <property type="project" value="UniProtKB-KW"/>
</dbReference>
<proteinExistence type="inferred from homology"/>
<evidence type="ECO:0000256" key="10">
    <source>
        <dbReference type="SAM" id="MobiDB-lite"/>
    </source>
</evidence>
<evidence type="ECO:0000256" key="8">
    <source>
        <dbReference type="ARBA" id="ARBA00023306"/>
    </source>
</evidence>
<evidence type="ECO:0000313" key="11">
    <source>
        <dbReference type="EMBL" id="KAK0753168.1"/>
    </source>
</evidence>
<comment type="subcellular location">
    <subcellularLocation>
        <location evidence="1">Chromosome</location>
        <location evidence="1">Centromere</location>
        <location evidence="1">Kinetochore</location>
    </subcellularLocation>
</comment>
<gene>
    <name evidence="11" type="ORF">B0T18DRAFT_434000</name>
</gene>
<keyword evidence="6" id="KW-0995">Kinetochore</keyword>
<feature type="region of interest" description="Disordered" evidence="10">
    <location>
        <begin position="277"/>
        <end position="321"/>
    </location>
</feature>
<dbReference type="GO" id="GO:0000444">
    <property type="term" value="C:MIS12/MIND type complex"/>
    <property type="evidence" value="ECO:0007669"/>
    <property type="project" value="TreeGrafter"/>
</dbReference>
<feature type="region of interest" description="Disordered" evidence="10">
    <location>
        <begin position="23"/>
        <end position="69"/>
    </location>
</feature>
<dbReference type="GO" id="GO:0000070">
    <property type="term" value="P:mitotic sister chromatid segregation"/>
    <property type="evidence" value="ECO:0007669"/>
    <property type="project" value="TreeGrafter"/>
</dbReference>
<dbReference type="Proteomes" id="UP001172155">
    <property type="component" value="Unassembled WGS sequence"/>
</dbReference>
<keyword evidence="5" id="KW-0498">Mitosis</keyword>
<dbReference type="AlphaFoldDB" id="A0AA40F8H8"/>
<comment type="similarity">
    <text evidence="2">Belongs to the mis12 family.</text>
</comment>
<evidence type="ECO:0000256" key="5">
    <source>
        <dbReference type="ARBA" id="ARBA00022776"/>
    </source>
</evidence>
<keyword evidence="8" id="KW-0131">Cell cycle</keyword>
<evidence type="ECO:0000256" key="3">
    <source>
        <dbReference type="ARBA" id="ARBA00022454"/>
    </source>
</evidence>
<organism evidence="11 12">
    <name type="scientific">Schizothecium vesticola</name>
    <dbReference type="NCBI Taxonomy" id="314040"/>
    <lineage>
        <taxon>Eukaryota</taxon>
        <taxon>Fungi</taxon>
        <taxon>Dikarya</taxon>
        <taxon>Ascomycota</taxon>
        <taxon>Pezizomycotina</taxon>
        <taxon>Sordariomycetes</taxon>
        <taxon>Sordariomycetidae</taxon>
        <taxon>Sordariales</taxon>
        <taxon>Schizotheciaceae</taxon>
        <taxon>Schizothecium</taxon>
    </lineage>
</organism>
<dbReference type="PANTHER" id="PTHR14527">
    <property type="entry name" value="PROTEIN MIS12 HOMOLOG"/>
    <property type="match status" value="1"/>
</dbReference>
<evidence type="ECO:0000256" key="9">
    <source>
        <dbReference type="ARBA" id="ARBA00023328"/>
    </source>
</evidence>
<keyword evidence="4" id="KW-0132">Cell division</keyword>
<keyword evidence="12" id="KW-1185">Reference proteome</keyword>
<evidence type="ECO:0000256" key="6">
    <source>
        <dbReference type="ARBA" id="ARBA00022838"/>
    </source>
</evidence>
<sequence length="321" mass="35181">MAAPTTTDIELLTEHFGYAPVHQHHRRARHQLHRARPPQRAPLLPRLPRPHHHHQNQTRPPPYDPATAHRHEITSGTHQLETLLFASIDKNFDLFEIYTMRNILCIRPSDRDYLRLSHYEGLVLPPDPTTPDVDSVTRLRRRLQASQKLNTMLRAERARNASLLAALRELVVHDAGVVKREDGGVAAAPFAFVQTASLALAAESGSESPVATTTAFTLSQLEALRALSGSLGRIGADLAAAPAGEGEGEGRRSWRRERLEYVETAARKHLERVRGLDLGEAGEVRDGEGEGGGGGGRRGLGQGEVEGLEEVASSLGRRTGE</sequence>
<feature type="compositionally biased region" description="Basic and acidic residues" evidence="10">
    <location>
        <begin position="277"/>
        <end position="288"/>
    </location>
</feature>
<dbReference type="Pfam" id="PF05859">
    <property type="entry name" value="Mis12"/>
    <property type="match status" value="1"/>
</dbReference>
<keyword evidence="7" id="KW-0175">Coiled coil</keyword>
<feature type="compositionally biased region" description="Gly residues" evidence="10">
    <location>
        <begin position="290"/>
        <end position="304"/>
    </location>
</feature>
<evidence type="ECO:0000256" key="2">
    <source>
        <dbReference type="ARBA" id="ARBA00008643"/>
    </source>
</evidence>
<name>A0AA40F8H8_9PEZI</name>
<evidence type="ECO:0000256" key="4">
    <source>
        <dbReference type="ARBA" id="ARBA00022618"/>
    </source>
</evidence>
<protein>
    <submittedName>
        <fullName evidence="11">Mis12 protein-domain-containing protein</fullName>
    </submittedName>
</protein>
<dbReference type="PANTHER" id="PTHR14527:SF2">
    <property type="entry name" value="PROTEIN MIS12 HOMOLOG"/>
    <property type="match status" value="1"/>
</dbReference>
<reference evidence="11" key="1">
    <citation type="submission" date="2023-06" db="EMBL/GenBank/DDBJ databases">
        <title>Genome-scale phylogeny and comparative genomics of the fungal order Sordariales.</title>
        <authorList>
            <consortium name="Lawrence Berkeley National Laboratory"/>
            <person name="Hensen N."/>
            <person name="Bonometti L."/>
            <person name="Westerberg I."/>
            <person name="Brannstrom I.O."/>
            <person name="Guillou S."/>
            <person name="Cros-Aarteil S."/>
            <person name="Calhoun S."/>
            <person name="Haridas S."/>
            <person name="Kuo A."/>
            <person name="Mondo S."/>
            <person name="Pangilinan J."/>
            <person name="Riley R."/>
            <person name="LaButti K."/>
            <person name="Andreopoulos B."/>
            <person name="Lipzen A."/>
            <person name="Chen C."/>
            <person name="Yanf M."/>
            <person name="Daum C."/>
            <person name="Ng V."/>
            <person name="Clum A."/>
            <person name="Steindorff A."/>
            <person name="Ohm R."/>
            <person name="Martin F."/>
            <person name="Silar P."/>
            <person name="Natvig D."/>
            <person name="Lalanne C."/>
            <person name="Gautier V."/>
            <person name="Ament-velasquez S.L."/>
            <person name="Kruys A."/>
            <person name="Hutchinson M.I."/>
            <person name="Powell A.J."/>
            <person name="Barry K."/>
            <person name="Miller A.N."/>
            <person name="Grigoriev I.V."/>
            <person name="Debuchy R."/>
            <person name="Gladieux P."/>
            <person name="Thoren M.H."/>
            <person name="Johannesson H."/>
        </authorList>
    </citation>
    <scope>NUCLEOTIDE SEQUENCE</scope>
    <source>
        <strain evidence="11">SMH3187-1</strain>
    </source>
</reference>
<dbReference type="InterPro" id="IPR008685">
    <property type="entry name" value="Centromere_Mis12"/>
</dbReference>